<evidence type="ECO:0000313" key="2">
    <source>
        <dbReference type="EMBL" id="KAI3555740.1"/>
    </source>
</evidence>
<feature type="domain" description="2EXR" evidence="1">
    <location>
        <begin position="10"/>
        <end position="99"/>
    </location>
</feature>
<name>A0A9Q0B5D9_9PEZI</name>
<protein>
    <recommendedName>
        <fullName evidence="1">2EXR domain-containing protein</fullName>
    </recommendedName>
</protein>
<keyword evidence="3" id="KW-1185">Reference proteome</keyword>
<gene>
    <name evidence="2" type="ORF">CABS02_04116</name>
</gene>
<dbReference type="Proteomes" id="UP001056436">
    <property type="component" value="Unassembled WGS sequence"/>
</dbReference>
<comment type="caution">
    <text evidence="2">The sequence shown here is derived from an EMBL/GenBank/DDBJ whole genome shotgun (WGS) entry which is preliminary data.</text>
</comment>
<dbReference type="Pfam" id="PF20150">
    <property type="entry name" value="2EXR"/>
    <property type="match status" value="1"/>
</dbReference>
<dbReference type="InterPro" id="IPR045518">
    <property type="entry name" value="2EXR"/>
</dbReference>
<dbReference type="AlphaFoldDB" id="A0A9Q0B5D9"/>
<sequence>MAPQHSRMDFPRFQELPAEIKRKIWIEALPAPRIYEPNNHATWISVNHPTRFYREYYPPRVRETCKDAYDACMSVGRFTFGYFDNSNIRGLWYNETQDAVYYATCDQWYNTPLKGLRKIYISIEVALLIFLEEGFKTQTLGACRHLVVALYLDKRREVGDVRTEGFATTVPVFRDMRDDDIMVEKSAVMHYFTGPFPGLFEKFLTWGHVKGMLLQKREEIILENSNEPWNAWMNKGPLLLEAVEVFRKPDVGMDPERLS</sequence>
<evidence type="ECO:0000259" key="1">
    <source>
        <dbReference type="Pfam" id="PF20150"/>
    </source>
</evidence>
<accession>A0A9Q0B5D9</accession>
<reference evidence="2" key="1">
    <citation type="submission" date="2019-01" db="EMBL/GenBank/DDBJ databases">
        <title>Colletotrichum abscissum LGMF1257.</title>
        <authorList>
            <person name="Baroncelli R."/>
        </authorList>
    </citation>
    <scope>NUCLEOTIDE SEQUENCE</scope>
    <source>
        <strain evidence="2">Ca142</strain>
    </source>
</reference>
<proteinExistence type="predicted"/>
<dbReference type="OrthoDB" id="3561261at2759"/>
<dbReference type="EMBL" id="SDAQ01000016">
    <property type="protein sequence ID" value="KAI3555740.1"/>
    <property type="molecule type" value="Genomic_DNA"/>
</dbReference>
<evidence type="ECO:0000313" key="3">
    <source>
        <dbReference type="Proteomes" id="UP001056436"/>
    </source>
</evidence>
<organism evidence="2 3">
    <name type="scientific">Colletotrichum abscissum</name>
    <dbReference type="NCBI Taxonomy" id="1671311"/>
    <lineage>
        <taxon>Eukaryota</taxon>
        <taxon>Fungi</taxon>
        <taxon>Dikarya</taxon>
        <taxon>Ascomycota</taxon>
        <taxon>Pezizomycotina</taxon>
        <taxon>Sordariomycetes</taxon>
        <taxon>Hypocreomycetidae</taxon>
        <taxon>Glomerellales</taxon>
        <taxon>Glomerellaceae</taxon>
        <taxon>Colletotrichum</taxon>
        <taxon>Colletotrichum acutatum species complex</taxon>
    </lineage>
</organism>